<feature type="compositionally biased region" description="Low complexity" evidence="1">
    <location>
        <begin position="127"/>
        <end position="140"/>
    </location>
</feature>
<proteinExistence type="predicted"/>
<dbReference type="AlphaFoldDB" id="A0A0L0SCD2"/>
<reference evidence="2 3" key="1">
    <citation type="submission" date="2009-11" db="EMBL/GenBank/DDBJ databases">
        <title>Annotation of Allomyces macrogynus ATCC 38327.</title>
        <authorList>
            <consortium name="The Broad Institute Genome Sequencing Platform"/>
            <person name="Russ C."/>
            <person name="Cuomo C."/>
            <person name="Burger G."/>
            <person name="Gray M.W."/>
            <person name="Holland P.W.H."/>
            <person name="King N."/>
            <person name="Lang F.B.F."/>
            <person name="Roger A.J."/>
            <person name="Ruiz-Trillo I."/>
            <person name="Young S.K."/>
            <person name="Zeng Q."/>
            <person name="Gargeya S."/>
            <person name="Fitzgerald M."/>
            <person name="Haas B."/>
            <person name="Abouelleil A."/>
            <person name="Alvarado L."/>
            <person name="Arachchi H.M."/>
            <person name="Berlin A."/>
            <person name="Chapman S.B."/>
            <person name="Gearin G."/>
            <person name="Goldberg J."/>
            <person name="Griggs A."/>
            <person name="Gujja S."/>
            <person name="Hansen M."/>
            <person name="Heiman D."/>
            <person name="Howarth C."/>
            <person name="Larimer J."/>
            <person name="Lui A."/>
            <person name="MacDonald P.J.P."/>
            <person name="McCowen C."/>
            <person name="Montmayeur A."/>
            <person name="Murphy C."/>
            <person name="Neiman D."/>
            <person name="Pearson M."/>
            <person name="Priest M."/>
            <person name="Roberts A."/>
            <person name="Saif S."/>
            <person name="Shea T."/>
            <person name="Sisk P."/>
            <person name="Stolte C."/>
            <person name="Sykes S."/>
            <person name="Wortman J."/>
            <person name="Nusbaum C."/>
            <person name="Birren B."/>
        </authorList>
    </citation>
    <scope>NUCLEOTIDE SEQUENCE [LARGE SCALE GENOMIC DNA]</scope>
    <source>
        <strain evidence="2 3">ATCC 38327</strain>
    </source>
</reference>
<keyword evidence="3" id="KW-1185">Reference proteome</keyword>
<gene>
    <name evidence="2" type="ORF">AMAG_05567</name>
</gene>
<dbReference type="Proteomes" id="UP000054350">
    <property type="component" value="Unassembled WGS sequence"/>
</dbReference>
<protein>
    <submittedName>
        <fullName evidence="2">Uncharacterized protein</fullName>
    </submittedName>
</protein>
<dbReference type="VEuPathDB" id="FungiDB:AMAG_05567"/>
<name>A0A0L0SCD2_ALLM3</name>
<reference evidence="3" key="2">
    <citation type="submission" date="2009-11" db="EMBL/GenBank/DDBJ databases">
        <title>The Genome Sequence of Allomyces macrogynus strain ATCC 38327.</title>
        <authorList>
            <consortium name="The Broad Institute Genome Sequencing Platform"/>
            <person name="Russ C."/>
            <person name="Cuomo C."/>
            <person name="Shea T."/>
            <person name="Young S.K."/>
            <person name="Zeng Q."/>
            <person name="Koehrsen M."/>
            <person name="Haas B."/>
            <person name="Borodovsky M."/>
            <person name="Guigo R."/>
            <person name="Alvarado L."/>
            <person name="Berlin A."/>
            <person name="Borenstein D."/>
            <person name="Chen Z."/>
            <person name="Engels R."/>
            <person name="Freedman E."/>
            <person name="Gellesch M."/>
            <person name="Goldberg J."/>
            <person name="Griggs A."/>
            <person name="Gujja S."/>
            <person name="Heiman D."/>
            <person name="Hepburn T."/>
            <person name="Howarth C."/>
            <person name="Jen D."/>
            <person name="Larson L."/>
            <person name="Lewis B."/>
            <person name="Mehta T."/>
            <person name="Park D."/>
            <person name="Pearson M."/>
            <person name="Roberts A."/>
            <person name="Saif S."/>
            <person name="Shenoy N."/>
            <person name="Sisk P."/>
            <person name="Stolte C."/>
            <person name="Sykes S."/>
            <person name="Walk T."/>
            <person name="White J."/>
            <person name="Yandava C."/>
            <person name="Burger G."/>
            <person name="Gray M.W."/>
            <person name="Holland P.W.H."/>
            <person name="King N."/>
            <person name="Lang F.B.F."/>
            <person name="Roger A.J."/>
            <person name="Ruiz-Trillo I."/>
            <person name="Lander E."/>
            <person name="Nusbaum C."/>
        </authorList>
    </citation>
    <scope>NUCLEOTIDE SEQUENCE [LARGE SCALE GENOMIC DNA]</scope>
    <source>
        <strain evidence="3">ATCC 38327</strain>
    </source>
</reference>
<evidence type="ECO:0000313" key="2">
    <source>
        <dbReference type="EMBL" id="KNE60146.1"/>
    </source>
</evidence>
<feature type="region of interest" description="Disordered" evidence="1">
    <location>
        <begin position="122"/>
        <end position="162"/>
    </location>
</feature>
<accession>A0A0L0SCD2</accession>
<organism evidence="2 3">
    <name type="scientific">Allomyces macrogynus (strain ATCC 38327)</name>
    <name type="common">Allomyces javanicus var. macrogynus</name>
    <dbReference type="NCBI Taxonomy" id="578462"/>
    <lineage>
        <taxon>Eukaryota</taxon>
        <taxon>Fungi</taxon>
        <taxon>Fungi incertae sedis</taxon>
        <taxon>Blastocladiomycota</taxon>
        <taxon>Blastocladiomycetes</taxon>
        <taxon>Blastocladiales</taxon>
        <taxon>Blastocladiaceae</taxon>
        <taxon>Allomyces</taxon>
    </lineage>
</organism>
<sequence length="162" mass="17234">MPMQAARGGGRRPSPPRSWEPMVKIGSSETLVPPPTGPETWRTAPREAHRGRPESRTSSSRDARPPSASSRGRMVPSETYGNEDDNGTLHRESPPPPMLPSLESLLDNDKAWISLDSPSLYAALRGPSSESQPQLPQPRSAGGGGAGTRRLGQQRGDAAGGH</sequence>
<dbReference type="EMBL" id="GG745335">
    <property type="protein sequence ID" value="KNE60146.1"/>
    <property type="molecule type" value="Genomic_DNA"/>
</dbReference>
<feature type="compositionally biased region" description="Basic and acidic residues" evidence="1">
    <location>
        <begin position="44"/>
        <end position="64"/>
    </location>
</feature>
<evidence type="ECO:0000313" key="3">
    <source>
        <dbReference type="Proteomes" id="UP000054350"/>
    </source>
</evidence>
<evidence type="ECO:0000256" key="1">
    <source>
        <dbReference type="SAM" id="MobiDB-lite"/>
    </source>
</evidence>
<feature type="region of interest" description="Disordered" evidence="1">
    <location>
        <begin position="1"/>
        <end position="103"/>
    </location>
</feature>